<dbReference type="CTD" id="20246447"/>
<organism evidence="4 5">
    <name type="scientific">Lottia gigantea</name>
    <name type="common">Giant owl limpet</name>
    <dbReference type="NCBI Taxonomy" id="225164"/>
    <lineage>
        <taxon>Eukaryota</taxon>
        <taxon>Metazoa</taxon>
        <taxon>Spiralia</taxon>
        <taxon>Lophotrochozoa</taxon>
        <taxon>Mollusca</taxon>
        <taxon>Gastropoda</taxon>
        <taxon>Patellogastropoda</taxon>
        <taxon>Lottioidea</taxon>
        <taxon>Lottiidae</taxon>
        <taxon>Lottia</taxon>
    </lineage>
</organism>
<dbReference type="OrthoDB" id="73653at2759"/>
<dbReference type="Pfam" id="PF03530">
    <property type="entry name" value="SK_channel"/>
    <property type="match status" value="1"/>
</dbReference>
<reference evidence="4 5" key="1">
    <citation type="journal article" date="2013" name="Nature">
        <title>Insights into bilaterian evolution from three spiralian genomes.</title>
        <authorList>
            <person name="Simakov O."/>
            <person name="Marletaz F."/>
            <person name="Cho S.J."/>
            <person name="Edsinger-Gonzales E."/>
            <person name="Havlak P."/>
            <person name="Hellsten U."/>
            <person name="Kuo D.H."/>
            <person name="Larsson T."/>
            <person name="Lv J."/>
            <person name="Arendt D."/>
            <person name="Savage R."/>
            <person name="Osoegawa K."/>
            <person name="de Jong P."/>
            <person name="Grimwood J."/>
            <person name="Chapman J.A."/>
            <person name="Shapiro H."/>
            <person name="Aerts A."/>
            <person name="Otillar R.P."/>
            <person name="Terry A.Y."/>
            <person name="Boore J.L."/>
            <person name="Grigoriev I.V."/>
            <person name="Lindberg D.R."/>
            <person name="Seaver E.C."/>
            <person name="Weisblat D.A."/>
            <person name="Putnam N.H."/>
            <person name="Rokhsar D.S."/>
        </authorList>
    </citation>
    <scope>NUCLEOTIDE SEQUENCE [LARGE SCALE GENOMIC DNA]</scope>
</reference>
<dbReference type="KEGG" id="lgi:LOTGIDRAFT_213821"/>
<evidence type="ECO:0000256" key="1">
    <source>
        <dbReference type="SAM" id="Coils"/>
    </source>
</evidence>
<feature type="transmembrane region" description="Helical" evidence="2">
    <location>
        <begin position="142"/>
        <end position="164"/>
    </location>
</feature>
<dbReference type="GeneID" id="20246447"/>
<feature type="transmembrane region" description="Helical" evidence="2">
    <location>
        <begin position="98"/>
        <end position="118"/>
    </location>
</feature>
<proteinExistence type="predicted"/>
<sequence>MDDPLLPVGPSKYVKYDSTETFVTEITDGGFEELRPSSNDTNNLGYRIGRRRDLLTKRKRIAEVSFVLGVIGILLVIIDTELVLAGKIGAESSASNAIRVVTSISTIFLLISIIAYHATGQRLFKASAGFEDWRLGMTATKWLRLSIELLICFIHPLPFLHLFIPTPNMGSSILTSKSLPTNAILTILMFLRLYLFGRFVVLHNNLFYASSVQSMGALSRVKINASFVFKALLSSTPCVVLGTVMVSTIVINSWNIRLCEVYADPNSKLGEFTQAIWLTTVTFLTVGYGDIIPHSFCGRIIALLSGLMGVGIVALAVAVLAHNLEQSRSEKYIHTFVQQLALDKCAKNAASDVVKQTVRIWLLKKNGHYKGKTLLKHQSKLLRAKRKMQEAKFTKSHLSEGMIGPVELSSELNNMCDVVTSVKEDQKGFEQRIANLENLVVNMSRQLHDVRDMLNNKKCRSIKE</sequence>
<dbReference type="Gene3D" id="1.10.287.70">
    <property type="match status" value="2"/>
</dbReference>
<accession>V4A2U8</accession>
<dbReference type="OMA" id="AWKWHRA"/>
<feature type="coiled-coil region" evidence="1">
    <location>
        <begin position="419"/>
        <end position="453"/>
    </location>
</feature>
<evidence type="ECO:0000313" key="4">
    <source>
        <dbReference type="EMBL" id="ESO98188.1"/>
    </source>
</evidence>
<keyword evidence="1" id="KW-0175">Coiled coil</keyword>
<dbReference type="Proteomes" id="UP000030746">
    <property type="component" value="Unassembled WGS sequence"/>
</dbReference>
<feature type="transmembrane region" description="Helical" evidence="2">
    <location>
        <begin position="300"/>
        <end position="321"/>
    </location>
</feature>
<dbReference type="PRINTS" id="PR00169">
    <property type="entry name" value="KCHANNEL"/>
</dbReference>
<dbReference type="InterPro" id="IPR015449">
    <property type="entry name" value="K_chnl_Ca-activ_SK"/>
</dbReference>
<dbReference type="RefSeq" id="XP_009050896.1">
    <property type="nucleotide sequence ID" value="XM_009052648.1"/>
</dbReference>
<keyword evidence="5" id="KW-1185">Reference proteome</keyword>
<feature type="transmembrane region" description="Helical" evidence="2">
    <location>
        <begin position="274"/>
        <end position="293"/>
    </location>
</feature>
<gene>
    <name evidence="4" type="ORF">LOTGIDRAFT_213821</name>
</gene>
<dbReference type="GO" id="GO:0016020">
    <property type="term" value="C:membrane"/>
    <property type="evidence" value="ECO:0007669"/>
    <property type="project" value="InterPro"/>
</dbReference>
<keyword evidence="2" id="KW-0812">Transmembrane</keyword>
<evidence type="ECO:0000259" key="3">
    <source>
        <dbReference type="Pfam" id="PF07885"/>
    </source>
</evidence>
<evidence type="ECO:0000256" key="2">
    <source>
        <dbReference type="SAM" id="Phobius"/>
    </source>
</evidence>
<keyword evidence="2" id="KW-0472">Membrane</keyword>
<protein>
    <recommendedName>
        <fullName evidence="3">Potassium channel domain-containing protein</fullName>
    </recommendedName>
</protein>
<evidence type="ECO:0000313" key="5">
    <source>
        <dbReference type="Proteomes" id="UP000030746"/>
    </source>
</evidence>
<name>V4A2U8_LOTGI</name>
<dbReference type="EMBL" id="KB201262">
    <property type="protein sequence ID" value="ESO98188.1"/>
    <property type="molecule type" value="Genomic_DNA"/>
</dbReference>
<feature type="transmembrane region" description="Helical" evidence="2">
    <location>
        <begin position="60"/>
        <end position="78"/>
    </location>
</feature>
<dbReference type="HOGENOM" id="CLU_014617_5_0_1"/>
<feature type="transmembrane region" description="Helical" evidence="2">
    <location>
        <begin position="184"/>
        <end position="206"/>
    </location>
</feature>
<dbReference type="PANTHER" id="PTHR10153">
    <property type="entry name" value="SMALL CONDUCTANCE CALCIUM-ACTIVATED POTASSIUM CHANNEL"/>
    <property type="match status" value="1"/>
</dbReference>
<keyword evidence="2" id="KW-1133">Transmembrane helix</keyword>
<feature type="domain" description="Potassium channel" evidence="3">
    <location>
        <begin position="246"/>
        <end position="325"/>
    </location>
</feature>
<dbReference type="PRINTS" id="PR01451">
    <property type="entry name" value="SKCHANNEL"/>
</dbReference>
<dbReference type="AlphaFoldDB" id="V4A2U8"/>
<dbReference type="InterPro" id="IPR013099">
    <property type="entry name" value="K_chnl_dom"/>
</dbReference>
<dbReference type="GO" id="GO:0016286">
    <property type="term" value="F:small conductance calcium-activated potassium channel activity"/>
    <property type="evidence" value="ECO:0007669"/>
    <property type="project" value="InterPro"/>
</dbReference>
<feature type="transmembrane region" description="Helical" evidence="2">
    <location>
        <begin position="227"/>
        <end position="254"/>
    </location>
</feature>
<dbReference type="SUPFAM" id="SSF81324">
    <property type="entry name" value="Voltage-gated potassium channels"/>
    <property type="match status" value="1"/>
</dbReference>
<dbReference type="Pfam" id="PF07885">
    <property type="entry name" value="Ion_trans_2"/>
    <property type="match status" value="1"/>
</dbReference>